<dbReference type="Proteomes" id="UP000194841">
    <property type="component" value="Unassembled WGS sequence"/>
</dbReference>
<dbReference type="InterPro" id="IPR014162">
    <property type="entry name" value="CpoB_C"/>
</dbReference>
<comment type="subcellular location">
    <subcellularLocation>
        <location evidence="1">Periplasm</location>
    </subcellularLocation>
</comment>
<evidence type="ECO:0000256" key="1">
    <source>
        <dbReference type="HAMAP-Rule" id="MF_02066"/>
    </source>
</evidence>
<feature type="domain" description="YbgF trimerisation" evidence="2">
    <location>
        <begin position="35"/>
        <end position="107"/>
    </location>
</feature>
<dbReference type="Pfam" id="PF16331">
    <property type="entry name" value="TolA_bind_tri"/>
    <property type="match status" value="1"/>
</dbReference>
<dbReference type="InterPro" id="IPR034706">
    <property type="entry name" value="CpoB"/>
</dbReference>
<feature type="coiled-coil region" evidence="1">
    <location>
        <begin position="53"/>
        <end position="105"/>
    </location>
</feature>
<keyword evidence="1" id="KW-0732">Signal</keyword>
<gene>
    <name evidence="1" type="primary">cpoB</name>
    <name evidence="3" type="ORF">B1199_07915</name>
</gene>
<dbReference type="Gene3D" id="1.20.5.110">
    <property type="match status" value="1"/>
</dbReference>
<dbReference type="InterPro" id="IPR032519">
    <property type="entry name" value="YbgF_tri"/>
</dbReference>
<evidence type="ECO:0000313" key="3">
    <source>
        <dbReference type="EMBL" id="OUL58261.1"/>
    </source>
</evidence>
<dbReference type="OrthoDB" id="9768142at2"/>
<feature type="signal peptide" evidence="1">
    <location>
        <begin position="1"/>
        <end position="20"/>
    </location>
</feature>
<dbReference type="HAMAP" id="MF_02066">
    <property type="entry name" value="CpoB"/>
    <property type="match status" value="1"/>
</dbReference>
<dbReference type="EMBL" id="MWPV01000002">
    <property type="protein sequence ID" value="OUL58261.1"/>
    <property type="molecule type" value="Genomic_DNA"/>
</dbReference>
<keyword evidence="4" id="KW-1185">Reference proteome</keyword>
<organism evidence="3 4">
    <name type="scientific">Pseudoalteromonas ulvae</name>
    <dbReference type="NCBI Taxonomy" id="107327"/>
    <lineage>
        <taxon>Bacteria</taxon>
        <taxon>Pseudomonadati</taxon>
        <taxon>Pseudomonadota</taxon>
        <taxon>Gammaproteobacteria</taxon>
        <taxon>Alteromonadales</taxon>
        <taxon>Pseudoalteromonadaceae</taxon>
        <taxon>Pseudoalteromonas</taxon>
    </lineage>
</organism>
<reference evidence="3 4" key="1">
    <citation type="submission" date="2017-02" db="EMBL/GenBank/DDBJ databases">
        <title>Pseudoalteromonas ulvae TC14 Genome.</title>
        <authorList>
            <person name="Molmeret M."/>
        </authorList>
    </citation>
    <scope>NUCLEOTIDE SEQUENCE [LARGE SCALE GENOMIC DNA]</scope>
    <source>
        <strain evidence="3">TC14</strain>
    </source>
</reference>
<protein>
    <recommendedName>
        <fullName evidence="1">Cell division coordinator CpoB</fullName>
    </recommendedName>
</protein>
<keyword evidence="1" id="KW-0175">Coiled coil</keyword>
<dbReference type="InterPro" id="IPR019734">
    <property type="entry name" value="TPR_rpt"/>
</dbReference>
<proteinExistence type="inferred from homology"/>
<comment type="function">
    <text evidence="1">Mediates coordination of peptidoglycan synthesis and outer membrane constriction during cell division.</text>
</comment>
<dbReference type="SUPFAM" id="SSF48452">
    <property type="entry name" value="TPR-like"/>
    <property type="match status" value="1"/>
</dbReference>
<keyword evidence="1" id="KW-0131">Cell cycle</keyword>
<dbReference type="Pfam" id="PF13174">
    <property type="entry name" value="TPR_6"/>
    <property type="match status" value="3"/>
</dbReference>
<dbReference type="GO" id="GO:0030288">
    <property type="term" value="C:outer membrane-bounded periplasmic space"/>
    <property type="evidence" value="ECO:0007669"/>
    <property type="project" value="UniProtKB-UniRule"/>
</dbReference>
<dbReference type="AlphaFoldDB" id="A0A244CRM2"/>
<keyword evidence="1" id="KW-0574">Periplasm</keyword>
<comment type="caution">
    <text evidence="3">The sequence shown here is derived from an EMBL/GenBank/DDBJ whole genome shotgun (WGS) entry which is preliminary data.</text>
</comment>
<dbReference type="GO" id="GO:0070206">
    <property type="term" value="P:protein trimerization"/>
    <property type="evidence" value="ECO:0007669"/>
    <property type="project" value="InterPro"/>
</dbReference>
<evidence type="ECO:0000313" key="4">
    <source>
        <dbReference type="Proteomes" id="UP000194841"/>
    </source>
</evidence>
<dbReference type="InterPro" id="IPR011990">
    <property type="entry name" value="TPR-like_helical_dom_sf"/>
</dbReference>
<dbReference type="RefSeq" id="WP_086743569.1">
    <property type="nucleotide sequence ID" value="NZ_MWPV01000002.1"/>
</dbReference>
<dbReference type="NCBIfam" id="TIGR02795">
    <property type="entry name" value="tol_pal_ybgF"/>
    <property type="match status" value="1"/>
</dbReference>
<dbReference type="SMART" id="SM00028">
    <property type="entry name" value="TPR"/>
    <property type="match status" value="2"/>
</dbReference>
<accession>A0A244CRM2</accession>
<sequence length="248" mass="27883" precursor="true">MKPKIILAAILLSGSTQVWAAPAPVSDIANSPSDIETRLAALENMIKSRNLLQVELQQQFQILQDEVNQLRGTTEEQGYKIEKMLQRQRELYQEIEERVSSAYSQPTSVSTEAVDSAASPISSNLSENDAYDRAVQMIMQDKRYEQAIPQFQAFLGQYPDSVYVPNAHYWLGQLLSMKSDDDTAKTHFAAVVEQFPNSNKRPDAMLKLATVHQKQNNIPEAKKILQSLIEQYPDSTAAKLAIDRIAKL</sequence>
<comment type="similarity">
    <text evidence="1">Belongs to the CpoB family.</text>
</comment>
<dbReference type="Gene3D" id="1.25.40.10">
    <property type="entry name" value="Tetratricopeptide repeat domain"/>
    <property type="match status" value="1"/>
</dbReference>
<keyword evidence="1" id="KW-0132">Cell division</keyword>
<dbReference type="GO" id="GO:0043093">
    <property type="term" value="P:FtsZ-dependent cytokinesis"/>
    <property type="evidence" value="ECO:0007669"/>
    <property type="project" value="UniProtKB-UniRule"/>
</dbReference>
<name>A0A244CRM2_PSEDV</name>
<evidence type="ECO:0000259" key="2">
    <source>
        <dbReference type="Pfam" id="PF16331"/>
    </source>
</evidence>
<feature type="chain" id="PRO_5011321668" description="Cell division coordinator CpoB" evidence="1">
    <location>
        <begin position="21"/>
        <end position="248"/>
    </location>
</feature>